<keyword evidence="3" id="KW-1185">Reference proteome</keyword>
<evidence type="ECO:0000313" key="3">
    <source>
        <dbReference type="Proteomes" id="UP000604046"/>
    </source>
</evidence>
<sequence>MRRHSVEHAKEIAQQYFYRSAYESINKATGPRKRSLGQDDIQVMIGPNVGAVRQIIEFLEVPVVPGEAFAGVDQMPKQLRNLLAGLTDTELQRHGLYLQNADDRGKGVFTSNSVPEGEVILQASCLLFTGWAPLLTFLRSNEEHKDAAAWCQKHKDASGGPARGQRACTDKVLRLDGINQCQSPKAMFAVLVGAARYVNCYHGVKSAPNAEWFLDISKGPNPGNMMALKFTHHDSARSCKCACELGAFASGCLSLKAKTRNSCGITSKTEILVSYGLQYDLIAKQEEMDEDDLTSAQCQQAAAQKSTEHDAAMDGGTEKEEAEPSSAAEASEEEYL</sequence>
<feature type="compositionally biased region" description="Basic and acidic residues" evidence="1">
    <location>
        <begin position="306"/>
        <end position="319"/>
    </location>
</feature>
<protein>
    <submittedName>
        <fullName evidence="2">Uncharacterized protein</fullName>
    </submittedName>
</protein>
<evidence type="ECO:0000256" key="1">
    <source>
        <dbReference type="SAM" id="MobiDB-lite"/>
    </source>
</evidence>
<dbReference type="Proteomes" id="UP000604046">
    <property type="component" value="Unassembled WGS sequence"/>
</dbReference>
<reference evidence="2" key="1">
    <citation type="submission" date="2021-02" db="EMBL/GenBank/DDBJ databases">
        <authorList>
            <person name="Dougan E. K."/>
            <person name="Rhodes N."/>
            <person name="Thang M."/>
            <person name="Chan C."/>
        </authorList>
    </citation>
    <scope>NUCLEOTIDE SEQUENCE</scope>
</reference>
<dbReference type="AlphaFoldDB" id="A0A812ULU3"/>
<evidence type="ECO:0000313" key="2">
    <source>
        <dbReference type="EMBL" id="CAE7582527.1"/>
    </source>
</evidence>
<gene>
    <name evidence="2" type="ORF">SNAT2548_LOCUS33232</name>
</gene>
<name>A0A812ULU3_9DINO</name>
<organism evidence="2 3">
    <name type="scientific">Symbiodinium natans</name>
    <dbReference type="NCBI Taxonomy" id="878477"/>
    <lineage>
        <taxon>Eukaryota</taxon>
        <taxon>Sar</taxon>
        <taxon>Alveolata</taxon>
        <taxon>Dinophyceae</taxon>
        <taxon>Suessiales</taxon>
        <taxon>Symbiodiniaceae</taxon>
        <taxon>Symbiodinium</taxon>
    </lineage>
</organism>
<comment type="caution">
    <text evidence="2">The sequence shown here is derived from an EMBL/GenBank/DDBJ whole genome shotgun (WGS) entry which is preliminary data.</text>
</comment>
<feature type="region of interest" description="Disordered" evidence="1">
    <location>
        <begin position="290"/>
        <end position="336"/>
    </location>
</feature>
<proteinExistence type="predicted"/>
<accession>A0A812ULU3</accession>
<dbReference type="OrthoDB" id="448533at2759"/>
<dbReference type="EMBL" id="CAJNDS010002746">
    <property type="protein sequence ID" value="CAE7582527.1"/>
    <property type="molecule type" value="Genomic_DNA"/>
</dbReference>